<dbReference type="Proteomes" id="UP000234331">
    <property type="component" value="Unassembled WGS sequence"/>
</dbReference>
<feature type="domain" description="Aldehyde dehydrogenase" evidence="4">
    <location>
        <begin position="158"/>
        <end position="365"/>
    </location>
</feature>
<dbReference type="EMBL" id="FZMO01000063">
    <property type="protein sequence ID" value="SNQ46777.1"/>
    <property type="molecule type" value="Genomic_DNA"/>
</dbReference>
<reference evidence="5 6" key="1">
    <citation type="submission" date="2017-06" db="EMBL/GenBank/DDBJ databases">
        <authorList>
            <person name="Kim H.J."/>
            <person name="Triplett B.A."/>
        </authorList>
    </citation>
    <scope>NUCLEOTIDE SEQUENCE [LARGE SCALE GENOMIC DNA]</scope>
    <source>
        <strain evidence="5">FRACA_ARgP5</strain>
    </source>
</reference>
<evidence type="ECO:0000256" key="1">
    <source>
        <dbReference type="ARBA" id="ARBA00009986"/>
    </source>
</evidence>
<dbReference type="InterPro" id="IPR015590">
    <property type="entry name" value="Aldehyde_DH_dom"/>
</dbReference>
<name>A0A2I2KM79_9ACTN</name>
<organism evidence="5 6">
    <name type="scientific">Frankia canadensis</name>
    <dbReference type="NCBI Taxonomy" id="1836972"/>
    <lineage>
        <taxon>Bacteria</taxon>
        <taxon>Bacillati</taxon>
        <taxon>Actinomycetota</taxon>
        <taxon>Actinomycetes</taxon>
        <taxon>Frankiales</taxon>
        <taxon>Frankiaceae</taxon>
        <taxon>Frankia</taxon>
    </lineage>
</organism>
<dbReference type="InterPro" id="IPR016162">
    <property type="entry name" value="Ald_DH_N"/>
</dbReference>
<gene>
    <name evidence="5" type="ORF">FRACA_1550007</name>
</gene>
<dbReference type="RefSeq" id="WP_101830741.1">
    <property type="nucleotide sequence ID" value="NZ_FZMO01000063.1"/>
</dbReference>
<dbReference type="AlphaFoldDB" id="A0A2I2KM79"/>
<dbReference type="Gene3D" id="3.40.605.10">
    <property type="entry name" value="Aldehyde Dehydrogenase, Chain A, domain 1"/>
    <property type="match status" value="1"/>
</dbReference>
<keyword evidence="2" id="KW-0560">Oxidoreductase</keyword>
<dbReference type="PANTHER" id="PTHR43720:SF2">
    <property type="entry name" value="2-AMINOMUCONIC SEMIALDEHYDE DEHYDROGENASE"/>
    <property type="match status" value="1"/>
</dbReference>
<evidence type="ECO:0000313" key="6">
    <source>
        <dbReference type="Proteomes" id="UP000234331"/>
    </source>
</evidence>
<dbReference type="InterPro" id="IPR016161">
    <property type="entry name" value="Ald_DH/histidinol_DH"/>
</dbReference>
<dbReference type="Pfam" id="PF00171">
    <property type="entry name" value="Aldedh"/>
    <property type="match status" value="1"/>
</dbReference>
<dbReference type="Gene3D" id="3.40.309.10">
    <property type="entry name" value="Aldehyde Dehydrogenase, Chain A, domain 2"/>
    <property type="match status" value="1"/>
</dbReference>
<protein>
    <submittedName>
        <fullName evidence="5">NAD-dependent aldehyde dehydrogenase</fullName>
    </submittedName>
</protein>
<proteinExistence type="inferred from homology"/>
<comment type="similarity">
    <text evidence="1">Belongs to the aldehyde dehydrogenase family.</text>
</comment>
<evidence type="ECO:0000259" key="4">
    <source>
        <dbReference type="Pfam" id="PF00171"/>
    </source>
</evidence>
<keyword evidence="6" id="KW-1185">Reference proteome</keyword>
<dbReference type="SUPFAM" id="SSF53720">
    <property type="entry name" value="ALDH-like"/>
    <property type="match status" value="1"/>
</dbReference>
<dbReference type="OrthoDB" id="229416at2"/>
<keyword evidence="3" id="KW-0520">NAD</keyword>
<dbReference type="PANTHER" id="PTHR43720">
    <property type="entry name" value="2-AMINOMUCONIC SEMIALDEHYDE DEHYDROGENASE"/>
    <property type="match status" value="1"/>
</dbReference>
<evidence type="ECO:0000256" key="3">
    <source>
        <dbReference type="ARBA" id="ARBA00023027"/>
    </source>
</evidence>
<evidence type="ECO:0000256" key="2">
    <source>
        <dbReference type="ARBA" id="ARBA00023002"/>
    </source>
</evidence>
<accession>A0A2I2KM79</accession>
<dbReference type="InterPro" id="IPR016163">
    <property type="entry name" value="Ald_DH_C"/>
</dbReference>
<dbReference type="GO" id="GO:0016620">
    <property type="term" value="F:oxidoreductase activity, acting on the aldehyde or oxo group of donors, NAD or NADP as acceptor"/>
    <property type="evidence" value="ECO:0007669"/>
    <property type="project" value="InterPro"/>
</dbReference>
<sequence>MQVDGGVQIDALGPAGPYRARARQPLAALSGAAIGEISQVPALYVRRTLAAMRAAPVVPGAVRFDALDRAAELFLTATLGGFAPDEYVELVSTASGVPRGVVRQSVEWIADVLRSQRHTVELARPHGAVADWRHEKTLTGSAVWARRGDLFAVHAAGNTPAVHGLWPEALALGYKVVVRPSSREPYTAFRLVEALRTAGFPPATITLLPTDHTVADILIEESDFAIVYGGQDVVDKYAAIPTVLAQGPGRSKILITADVDWREHIDVIAGSVSHLGGTACTCATAVLVEGDPEPLAAALADRLGRIPSLPPDHPDAILTVAPTASVVAIDRYLHQVAGDARALLGGDGIVDVLPTGGAVLRPAVHLVDSPTAPQLGVELPFPCVWVGPWRPEDGIAPLRDSLVLTAMTGRAELIDALLDEPSIINLYLGDNPTTWLRPGIPHDGYLSERLMRTKGMIRSAVA</sequence>
<evidence type="ECO:0000313" key="5">
    <source>
        <dbReference type="EMBL" id="SNQ46777.1"/>
    </source>
</evidence>